<protein>
    <submittedName>
        <fullName evidence="4">CCHC-type domain-containing protein</fullName>
    </submittedName>
</protein>
<evidence type="ECO:0000256" key="1">
    <source>
        <dbReference type="PROSITE-ProRule" id="PRU00047"/>
    </source>
</evidence>
<dbReference type="GO" id="GO:0005737">
    <property type="term" value="C:cytoplasm"/>
    <property type="evidence" value="ECO:0007669"/>
    <property type="project" value="UniProtKB-ARBA"/>
</dbReference>
<dbReference type="PROSITE" id="PS50158">
    <property type="entry name" value="ZF_CCHC"/>
    <property type="match status" value="1"/>
</dbReference>
<dbReference type="Pfam" id="PF00098">
    <property type="entry name" value="zf-CCHC"/>
    <property type="match status" value="1"/>
</dbReference>
<feature type="domain" description="CCHC-type" evidence="3">
    <location>
        <begin position="269"/>
        <end position="283"/>
    </location>
</feature>
<keyword evidence="1" id="KW-0479">Metal-binding</keyword>
<feature type="region of interest" description="Disordered" evidence="2">
    <location>
        <begin position="209"/>
        <end position="265"/>
    </location>
</feature>
<dbReference type="SUPFAM" id="SSF57756">
    <property type="entry name" value="Retrovirus zinc finger-like domains"/>
    <property type="match status" value="1"/>
</dbReference>
<reference evidence="4" key="2">
    <citation type="submission" date="2022-06" db="UniProtKB">
        <authorList>
            <consortium name="EnsemblMetazoa"/>
        </authorList>
    </citation>
    <scope>IDENTIFICATION</scope>
    <source>
        <strain evidence="4">DF5081</strain>
    </source>
</reference>
<dbReference type="Proteomes" id="UP000005237">
    <property type="component" value="Unassembled WGS sequence"/>
</dbReference>
<dbReference type="InterPro" id="IPR001878">
    <property type="entry name" value="Znf_CCHC"/>
</dbReference>
<dbReference type="GO" id="GO:0003676">
    <property type="term" value="F:nucleic acid binding"/>
    <property type="evidence" value="ECO:0007669"/>
    <property type="project" value="InterPro"/>
</dbReference>
<dbReference type="Gene3D" id="4.10.60.10">
    <property type="entry name" value="Zinc finger, CCHC-type"/>
    <property type="match status" value="1"/>
</dbReference>
<evidence type="ECO:0000259" key="3">
    <source>
        <dbReference type="PROSITE" id="PS50158"/>
    </source>
</evidence>
<accession>A0A8R1ECD0</accession>
<dbReference type="GO" id="GO:0019899">
    <property type="term" value="F:enzyme binding"/>
    <property type="evidence" value="ECO:0007669"/>
    <property type="project" value="UniProtKB-ARBA"/>
</dbReference>
<proteinExistence type="predicted"/>
<keyword evidence="1" id="KW-0863">Zinc-finger</keyword>
<dbReference type="EnsemblMetazoa" id="CJA32867a.1">
    <property type="protein sequence ID" value="CJA32867a.1"/>
    <property type="gene ID" value="WBGene00208714"/>
</dbReference>
<feature type="compositionally biased region" description="Basic and acidic residues" evidence="2">
    <location>
        <begin position="224"/>
        <end position="240"/>
    </location>
</feature>
<evidence type="ECO:0000313" key="4">
    <source>
        <dbReference type="EnsemblMetazoa" id="CJA32867a.1"/>
    </source>
</evidence>
<sequence length="319" mass="37633">MLAKSKYAEAKSIYLDGLNEWVQKRDEYEEKERIRKEVIERERKPRRKRVRRDERPTVVEWESMNRRVCGALVECVPVGLKDFVQECNYVADVIEEVRSRYIFTGDVAQLNHRERYAQLAFDSSKNPIPQFEKLEKLERTAREYGVVFEDKEKTSMLLKRLDEKWKKMVLEATVLKPDLTHHYQFVKEFMINKWQVEVSLDMHPNNYTNKSLGEGMESAMYLDKNPKKREERRDGNGRREWKGRKGGKAEKEKEERGGESGEEKKEAVCFNCGGRGHKARECPTPLSKKAKEKLEEMKKRYEAKVEKITVALAKQGFTE</sequence>
<dbReference type="AlphaFoldDB" id="A0A8R1ECD0"/>
<keyword evidence="5" id="KW-1185">Reference proteome</keyword>
<evidence type="ECO:0000256" key="2">
    <source>
        <dbReference type="SAM" id="MobiDB-lite"/>
    </source>
</evidence>
<feature type="compositionally biased region" description="Basic and acidic residues" evidence="2">
    <location>
        <begin position="247"/>
        <end position="265"/>
    </location>
</feature>
<name>A0A8R1ECD0_CAEJA</name>
<dbReference type="SMART" id="SM00343">
    <property type="entry name" value="ZnF_C2HC"/>
    <property type="match status" value="1"/>
</dbReference>
<evidence type="ECO:0000313" key="5">
    <source>
        <dbReference type="Proteomes" id="UP000005237"/>
    </source>
</evidence>
<keyword evidence="1" id="KW-0862">Zinc</keyword>
<reference evidence="5" key="1">
    <citation type="submission" date="2010-08" db="EMBL/GenBank/DDBJ databases">
        <authorList>
            <consortium name="Caenorhabditis japonica Sequencing Consortium"/>
            <person name="Wilson R.K."/>
        </authorList>
    </citation>
    <scope>NUCLEOTIDE SEQUENCE [LARGE SCALE GENOMIC DNA]</scope>
    <source>
        <strain evidence="5">DF5081</strain>
    </source>
</reference>
<dbReference type="GO" id="GO:0008270">
    <property type="term" value="F:zinc ion binding"/>
    <property type="evidence" value="ECO:0007669"/>
    <property type="project" value="UniProtKB-KW"/>
</dbReference>
<organism evidence="4 5">
    <name type="scientific">Caenorhabditis japonica</name>
    <dbReference type="NCBI Taxonomy" id="281687"/>
    <lineage>
        <taxon>Eukaryota</taxon>
        <taxon>Metazoa</taxon>
        <taxon>Ecdysozoa</taxon>
        <taxon>Nematoda</taxon>
        <taxon>Chromadorea</taxon>
        <taxon>Rhabditida</taxon>
        <taxon>Rhabditina</taxon>
        <taxon>Rhabditomorpha</taxon>
        <taxon>Rhabditoidea</taxon>
        <taxon>Rhabditidae</taxon>
        <taxon>Peloderinae</taxon>
        <taxon>Caenorhabditis</taxon>
    </lineage>
</organism>
<dbReference type="InterPro" id="IPR036875">
    <property type="entry name" value="Znf_CCHC_sf"/>
</dbReference>